<organism evidence="1">
    <name type="scientific">Myoviridae sp. ctGrV43</name>
    <dbReference type="NCBI Taxonomy" id="2825075"/>
    <lineage>
        <taxon>Viruses</taxon>
        <taxon>Duplodnaviria</taxon>
        <taxon>Heunggongvirae</taxon>
        <taxon>Uroviricota</taxon>
        <taxon>Caudoviricetes</taxon>
    </lineage>
</organism>
<evidence type="ECO:0000313" key="1">
    <source>
        <dbReference type="EMBL" id="DAF93056.1"/>
    </source>
</evidence>
<name>A0A8S5UF10_9CAUD</name>
<accession>A0A8S5UF10</accession>
<dbReference type="EMBL" id="BK016079">
    <property type="protein sequence ID" value="DAF93056.1"/>
    <property type="molecule type" value="Genomic_DNA"/>
</dbReference>
<protein>
    <submittedName>
        <fullName evidence="1">Uncharacterized protein</fullName>
    </submittedName>
</protein>
<proteinExistence type="predicted"/>
<reference evidence="1" key="1">
    <citation type="journal article" date="2021" name="Proc. Natl. Acad. Sci. U.S.A.">
        <title>A Catalog of Tens of Thousands of Viruses from Human Metagenomes Reveals Hidden Associations with Chronic Diseases.</title>
        <authorList>
            <person name="Tisza M.J."/>
            <person name="Buck C.B."/>
        </authorList>
    </citation>
    <scope>NUCLEOTIDE SEQUENCE</scope>
    <source>
        <strain evidence="1">CtGrV43</strain>
    </source>
</reference>
<sequence>MMLYRILSQLTGKLCVLSKTREFLTKLRI</sequence>